<dbReference type="RefSeq" id="WP_095723847.1">
    <property type="nucleotide sequence ID" value="NZ_NTFS01000327.1"/>
</dbReference>
<dbReference type="Gene3D" id="3.60.15.10">
    <property type="entry name" value="Ribonuclease Z/Hydroxyacylglutathione hydrolase-like"/>
    <property type="match status" value="1"/>
</dbReference>
<dbReference type="AlphaFoldDB" id="A0A2A2TDK2"/>
<proteinExistence type="predicted"/>
<evidence type="ECO:0000313" key="1">
    <source>
        <dbReference type="EMBL" id="PAX51830.1"/>
    </source>
</evidence>
<keyword evidence="1" id="KW-0378">Hydrolase</keyword>
<dbReference type="GO" id="GO:0016787">
    <property type="term" value="F:hydrolase activity"/>
    <property type="evidence" value="ECO:0007669"/>
    <property type="project" value="UniProtKB-KW"/>
</dbReference>
<dbReference type="OrthoDB" id="9800940at2"/>
<name>A0A2A2TDK2_9CYAN</name>
<evidence type="ECO:0000313" key="2">
    <source>
        <dbReference type="Proteomes" id="UP000218238"/>
    </source>
</evidence>
<dbReference type="CDD" id="cd07715">
    <property type="entry name" value="TaR3-like_MBL-fold"/>
    <property type="match status" value="1"/>
</dbReference>
<dbReference type="InterPro" id="IPR036866">
    <property type="entry name" value="RibonucZ/Hydroxyglut_hydro"/>
</dbReference>
<gene>
    <name evidence="1" type="ORF">CK510_22695</name>
</gene>
<comment type="caution">
    <text evidence="1">The sequence shown here is derived from an EMBL/GenBank/DDBJ whole genome shotgun (WGS) entry which is preliminary data.</text>
</comment>
<organism evidence="1 2">
    <name type="scientific">Brunnivagina elsteri CCALA 953</name>
    <dbReference type="NCBI Taxonomy" id="987040"/>
    <lineage>
        <taxon>Bacteria</taxon>
        <taxon>Bacillati</taxon>
        <taxon>Cyanobacteriota</taxon>
        <taxon>Cyanophyceae</taxon>
        <taxon>Nostocales</taxon>
        <taxon>Calotrichaceae</taxon>
        <taxon>Brunnivagina</taxon>
    </lineage>
</organism>
<dbReference type="SUPFAM" id="SSF56281">
    <property type="entry name" value="Metallo-hydrolase/oxidoreductase"/>
    <property type="match status" value="1"/>
</dbReference>
<protein>
    <submittedName>
        <fullName evidence="1">MBL fold metallo-hydrolase</fullName>
    </submittedName>
</protein>
<sequence>MSNFEISHPQIHLNQAEASPLESQMGNFTVQIWGVRGLIATPSSDTRRYGGNTTCVEMFVAGKRLIFDGGTGLRNLGKSLRNHNKLEAHLFFTNSQSNRIQGFPFFAPAFIPENHLYIYGTAASNSASIKQCLYDQMLQPHFPYPLQVMQSELKFNHFNPGQVININDDVIVTTALINQNQKSIGYRVNWQDYSVAYLTDLSKESDAHSESIAKGILELTQGVDLLISNATYIELTPRKDKDFDFHWETALNLANNSGVKKLVLSQHHPDDDDDFLDDVQVKIQSVFAKAELAHEGLIIKIDKG</sequence>
<dbReference type="Proteomes" id="UP000218238">
    <property type="component" value="Unassembled WGS sequence"/>
</dbReference>
<dbReference type="EMBL" id="NTFS01000327">
    <property type="protein sequence ID" value="PAX51830.1"/>
    <property type="molecule type" value="Genomic_DNA"/>
</dbReference>
<accession>A0A2A2TDK2</accession>
<keyword evidence="2" id="KW-1185">Reference proteome</keyword>
<reference evidence="1 2" key="1">
    <citation type="submission" date="2017-08" db="EMBL/GenBank/DDBJ databases">
        <title>Draft genome sequence of filamentous cyanobacterium Calothrix elsteri CCALA 953.</title>
        <authorList>
            <person name="Gagunashvili A.N."/>
            <person name="Elster J."/>
            <person name="Andresson O.S."/>
        </authorList>
    </citation>
    <scope>NUCLEOTIDE SEQUENCE [LARGE SCALE GENOMIC DNA]</scope>
    <source>
        <strain evidence="1 2">CCALA 953</strain>
    </source>
</reference>